<dbReference type="InterPro" id="IPR035513">
    <property type="entry name" value="Invertase/methylesterase_inhib"/>
</dbReference>
<keyword evidence="14" id="KW-0732">Signal</keyword>
<keyword evidence="9" id="KW-0378">Hydrolase</keyword>
<dbReference type="UniPathway" id="UPA00545">
    <property type="reaction ID" value="UER00823"/>
</dbReference>
<dbReference type="Pfam" id="PF00472">
    <property type="entry name" value="RF-1"/>
    <property type="match status" value="1"/>
</dbReference>
<dbReference type="NCBIfam" id="NF001859">
    <property type="entry name" value="PRK00591.1"/>
    <property type="match status" value="1"/>
</dbReference>
<reference evidence="18" key="2">
    <citation type="submission" date="2021-03" db="UniProtKB">
        <authorList>
            <consortium name="EnsemblPlants"/>
        </authorList>
    </citation>
    <scope>IDENTIFICATION</scope>
</reference>
<dbReference type="SUPFAM" id="SSF101148">
    <property type="entry name" value="Plant invertase/pectin methylesterase inhibitor"/>
    <property type="match status" value="1"/>
</dbReference>
<dbReference type="InterPro" id="IPR006501">
    <property type="entry name" value="Pectinesterase_inhib_dom"/>
</dbReference>
<evidence type="ECO:0000259" key="17">
    <source>
        <dbReference type="SMART" id="SM00937"/>
    </source>
</evidence>
<dbReference type="PANTHER" id="PTHR31707">
    <property type="entry name" value="PECTINESTERASE"/>
    <property type="match status" value="1"/>
</dbReference>
<dbReference type="InterPro" id="IPR005139">
    <property type="entry name" value="PCRF"/>
</dbReference>
<feature type="domain" description="Pectinesterase inhibitor" evidence="16">
    <location>
        <begin position="45"/>
        <end position="199"/>
    </location>
</feature>
<evidence type="ECO:0000256" key="4">
    <source>
        <dbReference type="ARBA" id="ARBA00007786"/>
    </source>
</evidence>
<dbReference type="Pfam" id="PF03462">
    <property type="entry name" value="PCRF"/>
    <property type="match status" value="1"/>
</dbReference>
<dbReference type="GO" id="GO:0042545">
    <property type="term" value="P:cell wall modification"/>
    <property type="evidence" value="ECO:0007669"/>
    <property type="project" value="InterPro"/>
</dbReference>
<dbReference type="InterPro" id="IPR001005">
    <property type="entry name" value="SANT/Myb"/>
</dbReference>
<dbReference type="CDD" id="cd15798">
    <property type="entry name" value="PMEI-like_3"/>
    <property type="match status" value="1"/>
</dbReference>
<accession>A0A803NQ02</accession>
<dbReference type="SUPFAM" id="SSF75620">
    <property type="entry name" value="Release factor"/>
    <property type="match status" value="1"/>
</dbReference>
<dbReference type="InterPro" id="IPR033131">
    <property type="entry name" value="Pectinesterase_Asp_AS"/>
</dbReference>
<dbReference type="InterPro" id="IPR000352">
    <property type="entry name" value="Pep_chain_release_fac_I"/>
</dbReference>
<dbReference type="Gene3D" id="1.10.10.60">
    <property type="entry name" value="Homeodomain-like"/>
    <property type="match status" value="1"/>
</dbReference>
<dbReference type="InterPro" id="IPR000070">
    <property type="entry name" value="Pectinesterase_cat"/>
</dbReference>
<feature type="active site" evidence="13">
    <location>
        <position position="403"/>
    </location>
</feature>
<evidence type="ECO:0000256" key="11">
    <source>
        <dbReference type="ARBA" id="ARBA00023085"/>
    </source>
</evidence>
<dbReference type="Gene3D" id="3.30.160.20">
    <property type="match status" value="1"/>
</dbReference>
<evidence type="ECO:0000256" key="3">
    <source>
        <dbReference type="ARBA" id="ARBA00006027"/>
    </source>
</evidence>
<dbReference type="GO" id="GO:0030599">
    <property type="term" value="F:pectinesterase activity"/>
    <property type="evidence" value="ECO:0007669"/>
    <property type="project" value="UniProtKB-EC"/>
</dbReference>
<evidence type="ECO:0000313" key="19">
    <source>
        <dbReference type="Proteomes" id="UP000596661"/>
    </source>
</evidence>
<name>A0A803NQ02_CANSA</name>
<dbReference type="InterPro" id="IPR011050">
    <property type="entry name" value="Pectin_lyase_fold/virulence"/>
</dbReference>
<dbReference type="Gene3D" id="3.30.70.1660">
    <property type="match status" value="1"/>
</dbReference>
<evidence type="ECO:0000259" key="16">
    <source>
        <dbReference type="SMART" id="SM00856"/>
    </source>
</evidence>
<comment type="subcellular location">
    <subcellularLocation>
        <location evidence="1">Secreted</location>
        <location evidence="1">Cell wall</location>
    </subcellularLocation>
</comment>
<keyword evidence="8" id="KW-0964">Secreted</keyword>
<sequence>MALGKVVVSALSIVLVVGVALAVVAIVNVQNQKKEEVGDGNSISSQTKTLELICSATNYKNSCVDSLKPVATNSSAEFKDYLKAAMLATMDQVSKSLNLTSSLLVEANSTNNPKLKMSLEDCNDLLSFAVDQLQASFSMVGESATHTLKERSAELKSWLSSVITYAETCIDGVPEPKVQNHMKDTLRNASALTDNALAIVSGLSDILDAFGLKIDVKPLNSRRLLSNNDGFPTWVSASDRKLLQASTEKIVPQAVVAKDGSGQFKTIAAALAAYPKSGLTGKYIIHVKAGVYDEYITVDKSMPNVFMYGDGPKATVVTGSKSFAKGSTTLRSASFAVEASGFICKDMGFENTAGPEGHQAVALRVMGEMALFHNCQMDGYQDTLYVLSGRQFYSQCVISGTVDFIFGDSPCVIQNSQLILRRPLDGQANAVTAQGRKEQHQPSGIVLHNCSIVPEEKLIPDKLTIKSYLGRPWREFSRTVVIESTISDAIAPAGWSAWEGTFGLDTLYYAEYGNTGPVVSRRPIPTAEMVECRKILLGLPFGLRSANFLLNEANLRTVGLLGSDEFTCDCKVLKYSLWEKIPVPADEESQDYVLKCLRFGNGSFSTTVKRTPAVSMATLNYSSSTESQAEAHISPNLIRIMEQRFSAIEYRTAFLQKAVNQPEASPTEFARANKELRKLRPCMDLISHLRSKQKEICSLRSLISESSDDKEMLTVANDELNQALEEEKTLHNLLLKLLLPKDDADERDCILEVRAGTGGDEASLFAMDIFKMYERFSQKKGWKFEVVDVTESDLKGYKEASAAISGADVYGKLKFESGIHRVQRVPVTEKSGRVHTSAVSVAILPQADEVDVQLKNEDLKIDTYRSGGAGGQHANTTNSAVRITHIPSGLTVNIQDERSQHMNKAKALKVLCAKLYEIERSRVHSNRSKLRSEQIGTGDRSERIRTYNFPQGRVTDHRVSITCHAIDDVSSRIIIHVVEERRRSTWCPILVASLLDAKLTFIKNIGLSHVLSQNENGLEMSFTGSLVSDIPKGCWSWEENKLFELALAVVDEQHPRRWELVAAMIGGQKSAQEVLNHYVILLEDVQVIDSGKLDHKLNTHCPPLCWTDQNNK</sequence>
<evidence type="ECO:0000313" key="18">
    <source>
        <dbReference type="EnsemblPlants" id="cds.evm.model.01.631"/>
    </source>
</evidence>
<dbReference type="EC" id="3.1.1.11" evidence="6"/>
<dbReference type="Proteomes" id="UP000596661">
    <property type="component" value="Chromosome 1"/>
</dbReference>
<dbReference type="FunFam" id="3.30.160.20:FF:000004">
    <property type="entry name" value="Peptide chain release factor 1"/>
    <property type="match status" value="1"/>
</dbReference>
<dbReference type="SUPFAM" id="SSF51126">
    <property type="entry name" value="Pectin lyase-like"/>
    <property type="match status" value="1"/>
</dbReference>
<keyword evidence="19" id="KW-1185">Reference proteome</keyword>
<dbReference type="Pfam" id="PF04043">
    <property type="entry name" value="PMEI"/>
    <property type="match status" value="1"/>
</dbReference>
<dbReference type="EnsemblPlants" id="evm.model.01.631">
    <property type="protein sequence ID" value="cds.evm.model.01.631"/>
    <property type="gene ID" value="evm.TU.01.631"/>
</dbReference>
<evidence type="ECO:0000256" key="10">
    <source>
        <dbReference type="ARBA" id="ARBA00022917"/>
    </source>
</evidence>
<comment type="similarity">
    <text evidence="3">In the N-terminal section; belongs to the PMEI family.</text>
</comment>
<dbReference type="GO" id="GO:0045490">
    <property type="term" value="P:pectin catabolic process"/>
    <property type="evidence" value="ECO:0007669"/>
    <property type="project" value="UniProtKB-UniPathway"/>
</dbReference>
<dbReference type="SMART" id="SM00937">
    <property type="entry name" value="PCRF"/>
    <property type="match status" value="1"/>
</dbReference>
<evidence type="ECO:0000256" key="1">
    <source>
        <dbReference type="ARBA" id="ARBA00004191"/>
    </source>
</evidence>
<dbReference type="PROSITE" id="PS00503">
    <property type="entry name" value="PECTINESTERASE_2"/>
    <property type="match status" value="1"/>
</dbReference>
<comment type="similarity">
    <text evidence="5">Belongs to the prokaryotic/mitochondrial release factor family.</text>
</comment>
<dbReference type="InterPro" id="IPR045853">
    <property type="entry name" value="Pep_chain_release_fac_I_sf"/>
</dbReference>
<evidence type="ECO:0000256" key="14">
    <source>
        <dbReference type="SAM" id="SignalP"/>
    </source>
</evidence>
<dbReference type="SMART" id="SM00856">
    <property type="entry name" value="PMEI"/>
    <property type="match status" value="1"/>
</dbReference>
<organism evidence="18 19">
    <name type="scientific">Cannabis sativa</name>
    <name type="common">Hemp</name>
    <name type="synonym">Marijuana</name>
    <dbReference type="NCBI Taxonomy" id="3483"/>
    <lineage>
        <taxon>Eukaryota</taxon>
        <taxon>Viridiplantae</taxon>
        <taxon>Streptophyta</taxon>
        <taxon>Embryophyta</taxon>
        <taxon>Tracheophyta</taxon>
        <taxon>Spermatophyta</taxon>
        <taxon>Magnoliopsida</taxon>
        <taxon>eudicotyledons</taxon>
        <taxon>Gunneridae</taxon>
        <taxon>Pentapetalae</taxon>
        <taxon>rosids</taxon>
        <taxon>fabids</taxon>
        <taxon>Rosales</taxon>
        <taxon>Cannabaceae</taxon>
        <taxon>Cannabis</taxon>
    </lineage>
</organism>
<feature type="domain" description="Peptide chain release factor" evidence="17">
    <location>
        <begin position="701"/>
        <end position="816"/>
    </location>
</feature>
<dbReference type="FunFam" id="1.20.140.40:FF:000001">
    <property type="entry name" value="Pectinesterase"/>
    <property type="match status" value="1"/>
</dbReference>
<evidence type="ECO:0000256" key="9">
    <source>
        <dbReference type="ARBA" id="ARBA00022801"/>
    </source>
</evidence>
<evidence type="ECO:0000256" key="12">
    <source>
        <dbReference type="ARBA" id="ARBA00023316"/>
    </source>
</evidence>
<dbReference type="GO" id="GO:0005737">
    <property type="term" value="C:cytoplasm"/>
    <property type="evidence" value="ECO:0007669"/>
    <property type="project" value="UniProtKB-ARBA"/>
</dbReference>
<dbReference type="SUPFAM" id="SSF46689">
    <property type="entry name" value="Homeodomain-like"/>
    <property type="match status" value="1"/>
</dbReference>
<comment type="similarity">
    <text evidence="4">In the C-terminal section; belongs to the pectinesterase family.</text>
</comment>
<feature type="domain" description="Myb-like" evidence="15">
    <location>
        <begin position="1031"/>
        <end position="1084"/>
    </location>
</feature>
<comment type="pathway">
    <text evidence="2">Glycan metabolism; pectin degradation; 2-dehydro-3-deoxy-D-gluconate from pectin: step 1/5.</text>
</comment>
<dbReference type="Gene3D" id="1.20.140.40">
    <property type="entry name" value="Invertase/pectin methylesterase inhibitor family protein"/>
    <property type="match status" value="1"/>
</dbReference>
<dbReference type="GO" id="GO:0004857">
    <property type="term" value="F:enzyme inhibitor activity"/>
    <property type="evidence" value="ECO:0007669"/>
    <property type="project" value="InterPro"/>
</dbReference>
<keyword evidence="11" id="KW-0063">Aspartyl esterase</keyword>
<evidence type="ECO:0000259" key="15">
    <source>
        <dbReference type="SMART" id="SM00717"/>
    </source>
</evidence>
<evidence type="ECO:0000256" key="6">
    <source>
        <dbReference type="ARBA" id="ARBA00013229"/>
    </source>
</evidence>
<feature type="signal peptide" evidence="14">
    <location>
        <begin position="1"/>
        <end position="22"/>
    </location>
</feature>
<dbReference type="InterPro" id="IPR009057">
    <property type="entry name" value="Homeodomain-like_sf"/>
</dbReference>
<feature type="chain" id="PRO_5030664979" description="pectinesterase" evidence="14">
    <location>
        <begin position="23"/>
        <end position="1112"/>
    </location>
</feature>
<keyword evidence="7" id="KW-0134">Cell wall</keyword>
<dbReference type="Gramene" id="evm.model.01.631">
    <property type="protein sequence ID" value="cds.evm.model.01.631"/>
    <property type="gene ID" value="evm.TU.01.631"/>
</dbReference>
<evidence type="ECO:0000256" key="13">
    <source>
        <dbReference type="PROSITE-ProRule" id="PRU10040"/>
    </source>
</evidence>
<dbReference type="Gene3D" id="2.160.20.10">
    <property type="entry name" value="Single-stranded right-handed beta-helix, Pectin lyase-like"/>
    <property type="match status" value="1"/>
</dbReference>
<dbReference type="NCBIfam" id="TIGR01614">
    <property type="entry name" value="PME_inhib"/>
    <property type="match status" value="1"/>
</dbReference>
<evidence type="ECO:0000256" key="2">
    <source>
        <dbReference type="ARBA" id="ARBA00005184"/>
    </source>
</evidence>
<dbReference type="AlphaFoldDB" id="A0A803NQ02"/>
<proteinExistence type="inferred from homology"/>
<dbReference type="Pfam" id="PF01095">
    <property type="entry name" value="Pectinesterase"/>
    <property type="match status" value="1"/>
</dbReference>
<keyword evidence="10" id="KW-0648">Protein biosynthesis</keyword>
<evidence type="ECO:0000256" key="7">
    <source>
        <dbReference type="ARBA" id="ARBA00022512"/>
    </source>
</evidence>
<reference evidence="18" key="1">
    <citation type="submission" date="2018-11" db="EMBL/GenBank/DDBJ databases">
        <authorList>
            <person name="Grassa J C."/>
        </authorList>
    </citation>
    <scope>NUCLEOTIDE SEQUENCE [LARGE SCALE GENOMIC DNA]</scope>
</reference>
<dbReference type="Gene3D" id="6.10.140.1950">
    <property type="match status" value="1"/>
</dbReference>
<dbReference type="SMART" id="SM00717">
    <property type="entry name" value="SANT"/>
    <property type="match status" value="1"/>
</dbReference>
<dbReference type="FunFam" id="2.160.20.10:FF:000029">
    <property type="entry name" value="Pectinesterase 4"/>
    <property type="match status" value="1"/>
</dbReference>
<dbReference type="GO" id="GO:0003747">
    <property type="term" value="F:translation release factor activity"/>
    <property type="evidence" value="ECO:0007669"/>
    <property type="project" value="InterPro"/>
</dbReference>
<dbReference type="EMBL" id="UZAU01000018">
    <property type="status" value="NOT_ANNOTATED_CDS"/>
    <property type="molecule type" value="Genomic_DNA"/>
</dbReference>
<evidence type="ECO:0000256" key="8">
    <source>
        <dbReference type="ARBA" id="ARBA00022525"/>
    </source>
</evidence>
<dbReference type="InterPro" id="IPR012334">
    <property type="entry name" value="Pectin_lyas_fold"/>
</dbReference>
<keyword evidence="12" id="KW-0961">Cell wall biogenesis/degradation</keyword>
<protein>
    <recommendedName>
        <fullName evidence="6">pectinesterase</fullName>
        <ecNumber evidence="6">3.1.1.11</ecNumber>
    </recommendedName>
</protein>
<evidence type="ECO:0000256" key="5">
    <source>
        <dbReference type="ARBA" id="ARBA00010835"/>
    </source>
</evidence>
<dbReference type="FunFam" id="3.30.70.1660:FF:000002">
    <property type="entry name" value="Peptide chain release factor 1"/>
    <property type="match status" value="1"/>
</dbReference>